<reference evidence="3" key="2">
    <citation type="submission" date="2020-09" db="EMBL/GenBank/DDBJ databases">
        <authorList>
            <person name="Sun Q."/>
            <person name="Kim S."/>
        </authorList>
    </citation>
    <scope>NUCLEOTIDE SEQUENCE</scope>
    <source>
        <strain evidence="3">KCTC 22169</strain>
    </source>
</reference>
<feature type="domain" description="EamA" evidence="2">
    <location>
        <begin position="18"/>
        <end position="151"/>
    </location>
</feature>
<accession>A0A918K7B7</accession>
<evidence type="ECO:0000256" key="1">
    <source>
        <dbReference type="SAM" id="Phobius"/>
    </source>
</evidence>
<dbReference type="GO" id="GO:0016020">
    <property type="term" value="C:membrane"/>
    <property type="evidence" value="ECO:0007669"/>
    <property type="project" value="InterPro"/>
</dbReference>
<feature type="transmembrane region" description="Helical" evidence="1">
    <location>
        <begin position="82"/>
        <end position="101"/>
    </location>
</feature>
<evidence type="ECO:0000313" key="4">
    <source>
        <dbReference type="Proteomes" id="UP000626148"/>
    </source>
</evidence>
<dbReference type="Proteomes" id="UP000626148">
    <property type="component" value="Unassembled WGS sequence"/>
</dbReference>
<feature type="transmembrane region" description="Helical" evidence="1">
    <location>
        <begin position="107"/>
        <end position="127"/>
    </location>
</feature>
<dbReference type="InterPro" id="IPR000620">
    <property type="entry name" value="EamA_dom"/>
</dbReference>
<feature type="transmembrane region" description="Helical" evidence="1">
    <location>
        <begin position="198"/>
        <end position="221"/>
    </location>
</feature>
<dbReference type="PANTHER" id="PTHR22911">
    <property type="entry name" value="ACYL-MALONYL CONDENSING ENZYME-RELATED"/>
    <property type="match status" value="1"/>
</dbReference>
<organism evidence="3 4">
    <name type="scientific">Saccharospirillum salsuginis</name>
    <dbReference type="NCBI Taxonomy" id="418750"/>
    <lineage>
        <taxon>Bacteria</taxon>
        <taxon>Pseudomonadati</taxon>
        <taxon>Pseudomonadota</taxon>
        <taxon>Gammaproteobacteria</taxon>
        <taxon>Oceanospirillales</taxon>
        <taxon>Saccharospirillaceae</taxon>
        <taxon>Saccharospirillum</taxon>
    </lineage>
</organism>
<dbReference type="SUPFAM" id="SSF103481">
    <property type="entry name" value="Multidrug resistance efflux transporter EmrE"/>
    <property type="match status" value="2"/>
</dbReference>
<feature type="transmembrane region" description="Helical" evidence="1">
    <location>
        <begin position="167"/>
        <end position="186"/>
    </location>
</feature>
<keyword evidence="1" id="KW-0472">Membrane</keyword>
<proteinExistence type="predicted"/>
<keyword evidence="1" id="KW-1133">Transmembrane helix</keyword>
<dbReference type="InterPro" id="IPR037185">
    <property type="entry name" value="EmrE-like"/>
</dbReference>
<gene>
    <name evidence="3" type="ORF">GCM10007392_20450</name>
</gene>
<name>A0A918K7B7_9GAMM</name>
<keyword evidence="1" id="KW-0812">Transmembrane</keyword>
<feature type="domain" description="EamA" evidence="2">
    <location>
        <begin position="178"/>
        <end position="305"/>
    </location>
</feature>
<sequence>MTDTSHQSQAAQHLPRALAILILVSGAFLFAANHVAARLAFDSGAGVLLALLFRGSVALLIMVSLVLWQGHRLVIPAGRRRWQLLLGTMIAGQSLCLYSAVARVPVAVALLLVNTWPIFLALITWALDGKRPSGRLVLIMAFMMVGLALVLDVSTWLKDPTAMGPEWVPGVALGMMAAVFFSLAIWTTNNKLASLPGAVRSVYTMTLVVMLMAVGGFLNIIPGGLSWPGSAQGWLGLGLLAVLYGTASTVLFVLVPRLDMARNAPVMNIEPVWSLLLAYLVLGQVLAPVQLLGGAVVLSGILWLSLTRSV</sequence>
<protein>
    <submittedName>
        <fullName evidence="3">Membrane protein</fullName>
    </submittedName>
</protein>
<evidence type="ECO:0000313" key="3">
    <source>
        <dbReference type="EMBL" id="GGX52905.1"/>
    </source>
</evidence>
<feature type="transmembrane region" description="Helical" evidence="1">
    <location>
        <begin position="136"/>
        <end position="155"/>
    </location>
</feature>
<reference evidence="3" key="1">
    <citation type="journal article" date="2014" name="Int. J. Syst. Evol. Microbiol.">
        <title>Complete genome sequence of Corynebacterium casei LMG S-19264T (=DSM 44701T), isolated from a smear-ripened cheese.</title>
        <authorList>
            <consortium name="US DOE Joint Genome Institute (JGI-PGF)"/>
            <person name="Walter F."/>
            <person name="Albersmeier A."/>
            <person name="Kalinowski J."/>
            <person name="Ruckert C."/>
        </authorList>
    </citation>
    <scope>NUCLEOTIDE SEQUENCE</scope>
    <source>
        <strain evidence="3">KCTC 22169</strain>
    </source>
</reference>
<dbReference type="AlphaFoldDB" id="A0A918K7B7"/>
<feature type="transmembrane region" description="Helical" evidence="1">
    <location>
        <begin position="276"/>
        <end position="304"/>
    </location>
</feature>
<feature type="transmembrane region" description="Helical" evidence="1">
    <location>
        <begin position="47"/>
        <end position="70"/>
    </location>
</feature>
<keyword evidence="4" id="KW-1185">Reference proteome</keyword>
<dbReference type="EMBL" id="BMXR01000004">
    <property type="protein sequence ID" value="GGX52905.1"/>
    <property type="molecule type" value="Genomic_DNA"/>
</dbReference>
<comment type="caution">
    <text evidence="3">The sequence shown here is derived from an EMBL/GenBank/DDBJ whole genome shotgun (WGS) entry which is preliminary data.</text>
</comment>
<feature type="transmembrane region" description="Helical" evidence="1">
    <location>
        <begin position="17"/>
        <end position="41"/>
    </location>
</feature>
<dbReference type="Pfam" id="PF00892">
    <property type="entry name" value="EamA"/>
    <property type="match status" value="2"/>
</dbReference>
<evidence type="ECO:0000259" key="2">
    <source>
        <dbReference type="Pfam" id="PF00892"/>
    </source>
</evidence>
<dbReference type="RefSeq" id="WP_189608432.1">
    <property type="nucleotide sequence ID" value="NZ_BMXR01000004.1"/>
</dbReference>
<feature type="transmembrane region" description="Helical" evidence="1">
    <location>
        <begin position="233"/>
        <end position="255"/>
    </location>
</feature>